<feature type="compositionally biased region" description="Polar residues" evidence="2">
    <location>
        <begin position="243"/>
        <end position="254"/>
    </location>
</feature>
<dbReference type="InterPro" id="IPR052783">
    <property type="entry name" value="Metabolic/Drug-Res_Regulator"/>
</dbReference>
<evidence type="ECO:0000313" key="5">
    <source>
        <dbReference type="Proteomes" id="UP000054321"/>
    </source>
</evidence>
<dbReference type="STRING" id="913774.A0A0C3G8X0"/>
<keyword evidence="5" id="KW-1185">Reference proteome</keyword>
<dbReference type="GO" id="GO:0008270">
    <property type="term" value="F:zinc ion binding"/>
    <property type="evidence" value="ECO:0007669"/>
    <property type="project" value="InterPro"/>
</dbReference>
<name>A0A0C3G8X0_OIDMZ</name>
<dbReference type="HOGENOM" id="CLU_041953_0_0_1"/>
<protein>
    <recommendedName>
        <fullName evidence="3">Zn(2)-C6 fungal-type domain-containing protein</fullName>
    </recommendedName>
</protein>
<dbReference type="Pfam" id="PF00172">
    <property type="entry name" value="Zn_clus"/>
    <property type="match status" value="1"/>
</dbReference>
<dbReference type="Gene3D" id="4.10.240.10">
    <property type="entry name" value="Zn(2)-C6 fungal-type DNA-binding domain"/>
    <property type="match status" value="1"/>
</dbReference>
<dbReference type="GO" id="GO:0000981">
    <property type="term" value="F:DNA-binding transcription factor activity, RNA polymerase II-specific"/>
    <property type="evidence" value="ECO:0007669"/>
    <property type="project" value="InterPro"/>
</dbReference>
<reference evidence="5" key="2">
    <citation type="submission" date="2015-01" db="EMBL/GenBank/DDBJ databases">
        <title>Evolutionary Origins and Diversification of the Mycorrhizal Mutualists.</title>
        <authorList>
            <consortium name="DOE Joint Genome Institute"/>
            <consortium name="Mycorrhizal Genomics Consortium"/>
            <person name="Kohler A."/>
            <person name="Kuo A."/>
            <person name="Nagy L.G."/>
            <person name="Floudas D."/>
            <person name="Copeland A."/>
            <person name="Barry K.W."/>
            <person name="Cichocki N."/>
            <person name="Veneault-Fourrey C."/>
            <person name="LaButti K."/>
            <person name="Lindquist E.A."/>
            <person name="Lipzen A."/>
            <person name="Lundell T."/>
            <person name="Morin E."/>
            <person name="Murat C."/>
            <person name="Riley R."/>
            <person name="Ohm R."/>
            <person name="Sun H."/>
            <person name="Tunlid A."/>
            <person name="Henrissat B."/>
            <person name="Grigoriev I.V."/>
            <person name="Hibbett D.S."/>
            <person name="Martin F."/>
        </authorList>
    </citation>
    <scope>NUCLEOTIDE SEQUENCE [LARGE SCALE GENOMIC DNA]</scope>
    <source>
        <strain evidence="5">Zn</strain>
    </source>
</reference>
<dbReference type="InParanoid" id="A0A0C3G8X0"/>
<feature type="domain" description="Zn(2)-C6 fungal-type" evidence="3">
    <location>
        <begin position="59"/>
        <end position="88"/>
    </location>
</feature>
<evidence type="ECO:0000259" key="3">
    <source>
        <dbReference type="PROSITE" id="PS50048"/>
    </source>
</evidence>
<dbReference type="CDD" id="cd00067">
    <property type="entry name" value="GAL4"/>
    <property type="match status" value="1"/>
</dbReference>
<dbReference type="InterPro" id="IPR036864">
    <property type="entry name" value="Zn2-C6_fun-type_DNA-bd_sf"/>
</dbReference>
<evidence type="ECO:0000313" key="4">
    <source>
        <dbReference type="EMBL" id="KIM92635.1"/>
    </source>
</evidence>
<evidence type="ECO:0000256" key="2">
    <source>
        <dbReference type="SAM" id="MobiDB-lite"/>
    </source>
</evidence>
<organism evidence="4 5">
    <name type="scientific">Oidiodendron maius (strain Zn)</name>
    <dbReference type="NCBI Taxonomy" id="913774"/>
    <lineage>
        <taxon>Eukaryota</taxon>
        <taxon>Fungi</taxon>
        <taxon>Dikarya</taxon>
        <taxon>Ascomycota</taxon>
        <taxon>Pezizomycotina</taxon>
        <taxon>Leotiomycetes</taxon>
        <taxon>Leotiomycetes incertae sedis</taxon>
        <taxon>Myxotrichaceae</taxon>
        <taxon>Oidiodendron</taxon>
    </lineage>
</organism>
<feature type="region of interest" description="Disordered" evidence="2">
    <location>
        <begin position="239"/>
        <end position="279"/>
    </location>
</feature>
<dbReference type="PANTHER" id="PTHR47655">
    <property type="entry name" value="QUINIC ACID UTILIZATION ACTIVATOR"/>
    <property type="match status" value="1"/>
</dbReference>
<evidence type="ECO:0000256" key="1">
    <source>
        <dbReference type="ARBA" id="ARBA00023242"/>
    </source>
</evidence>
<dbReference type="AlphaFoldDB" id="A0A0C3G8X0"/>
<reference evidence="4 5" key="1">
    <citation type="submission" date="2014-04" db="EMBL/GenBank/DDBJ databases">
        <authorList>
            <consortium name="DOE Joint Genome Institute"/>
            <person name="Kuo A."/>
            <person name="Martino E."/>
            <person name="Perotto S."/>
            <person name="Kohler A."/>
            <person name="Nagy L.G."/>
            <person name="Floudas D."/>
            <person name="Copeland A."/>
            <person name="Barry K.W."/>
            <person name="Cichocki N."/>
            <person name="Veneault-Fourrey C."/>
            <person name="LaButti K."/>
            <person name="Lindquist E.A."/>
            <person name="Lipzen A."/>
            <person name="Lundell T."/>
            <person name="Morin E."/>
            <person name="Murat C."/>
            <person name="Sun H."/>
            <person name="Tunlid A."/>
            <person name="Henrissat B."/>
            <person name="Grigoriev I.V."/>
            <person name="Hibbett D.S."/>
            <person name="Martin F."/>
            <person name="Nordberg H.P."/>
            <person name="Cantor M.N."/>
            <person name="Hua S.X."/>
        </authorList>
    </citation>
    <scope>NUCLEOTIDE SEQUENCE [LARGE SCALE GENOMIC DNA]</scope>
    <source>
        <strain evidence="4 5">Zn</strain>
    </source>
</reference>
<dbReference type="PROSITE" id="PS50048">
    <property type="entry name" value="ZN2_CY6_FUNGAL_2"/>
    <property type="match status" value="1"/>
</dbReference>
<gene>
    <name evidence="4" type="ORF">OIDMADRAFT_62375</name>
</gene>
<dbReference type="PANTHER" id="PTHR47655:SF3">
    <property type="entry name" value="ZN(II)2CYS6 TRANSCRIPTION FACTOR (EUROFUNG)"/>
    <property type="match status" value="1"/>
</dbReference>
<dbReference type="PROSITE" id="PS00463">
    <property type="entry name" value="ZN2_CY6_FUNGAL_1"/>
    <property type="match status" value="1"/>
</dbReference>
<dbReference type="SUPFAM" id="SSF57701">
    <property type="entry name" value="Zn2/Cys6 DNA-binding domain"/>
    <property type="match status" value="1"/>
</dbReference>
<dbReference type="SMART" id="SM00066">
    <property type="entry name" value="GAL4"/>
    <property type="match status" value="1"/>
</dbReference>
<dbReference type="Proteomes" id="UP000054321">
    <property type="component" value="Unassembled WGS sequence"/>
</dbReference>
<dbReference type="OrthoDB" id="4151048at2759"/>
<sequence length="408" mass="45433">MPGLPNTLAGDGHKSHLLRKSSRQSKYAKSLNQNSKWPNYLQEHSSVVVNERHKRVRKACERCSMKKTKCDGEFPCKRCKDDGLICIARSRKRAEFKQFPIEYVEVLENNLYALIATVQRLYTMIRNNKSWDLGEPGMNNRGQPIIHDIASKLGCIRPSPDLPANLPEVAEDLAELQAQLTAACPEVDAEDTASRKLSGSSSSLPYLAYTEKVCSTESGNSVGSKDCNQTLWMQLQPHPGAKANQSATNGSTITPMPLSPLRNSTDDDGPYSSTDSARATFDKDSSIPSWVYTNFQTQSTVFYKALPFPPWSTTDDFLGPTHALDLTEQFLKAHRVSGISDPLLNRLPDRPIDLVEPNLLKEVRLQDGLSLTETTIAPHVLDCDGYDPSSQMDSIMFGKEYESRMGWT</sequence>
<feature type="region of interest" description="Disordered" evidence="2">
    <location>
        <begin position="1"/>
        <end position="24"/>
    </location>
</feature>
<proteinExistence type="predicted"/>
<keyword evidence="1" id="KW-0539">Nucleus</keyword>
<dbReference type="EMBL" id="KN832913">
    <property type="protein sequence ID" value="KIM92635.1"/>
    <property type="molecule type" value="Genomic_DNA"/>
</dbReference>
<dbReference type="InterPro" id="IPR001138">
    <property type="entry name" value="Zn2Cys6_DnaBD"/>
</dbReference>
<accession>A0A0C3G8X0</accession>